<feature type="compositionally biased region" description="Basic and acidic residues" evidence="1">
    <location>
        <begin position="113"/>
        <end position="126"/>
    </location>
</feature>
<name>A0A392M306_9FABA</name>
<dbReference type="PANTHER" id="PTHR15503">
    <property type="entry name" value="LDOC1 RELATED"/>
    <property type="match status" value="1"/>
</dbReference>
<gene>
    <name evidence="3" type="ORF">A2U01_0002482</name>
</gene>
<dbReference type="Proteomes" id="UP000265520">
    <property type="component" value="Unassembled WGS sequence"/>
</dbReference>
<dbReference type="InterPro" id="IPR043128">
    <property type="entry name" value="Rev_trsase/Diguanyl_cyclase"/>
</dbReference>
<dbReference type="Gene3D" id="3.30.70.270">
    <property type="match status" value="1"/>
</dbReference>
<dbReference type="SUPFAM" id="SSF56672">
    <property type="entry name" value="DNA/RNA polymerases"/>
    <property type="match status" value="1"/>
</dbReference>
<keyword evidence="4" id="KW-1185">Reference proteome</keyword>
<dbReference type="Gene3D" id="3.10.10.10">
    <property type="entry name" value="HIV Type 1 Reverse Transcriptase, subunit A, domain 1"/>
    <property type="match status" value="1"/>
</dbReference>
<dbReference type="CDD" id="cd01647">
    <property type="entry name" value="RT_LTR"/>
    <property type="match status" value="1"/>
</dbReference>
<dbReference type="InterPro" id="IPR005162">
    <property type="entry name" value="Retrotrans_gag_dom"/>
</dbReference>
<feature type="non-terminal residue" evidence="3">
    <location>
        <position position="421"/>
    </location>
</feature>
<reference evidence="3 4" key="1">
    <citation type="journal article" date="2018" name="Front. Plant Sci.">
        <title>Red Clover (Trifolium pratense) and Zigzag Clover (T. medium) - A Picture of Genomic Similarities and Differences.</title>
        <authorList>
            <person name="Dluhosova J."/>
            <person name="Istvanek J."/>
            <person name="Nedelnik J."/>
            <person name="Repkova J."/>
        </authorList>
    </citation>
    <scope>NUCLEOTIDE SEQUENCE [LARGE SCALE GENOMIC DNA]</scope>
    <source>
        <strain evidence="4">cv. 10/8</strain>
        <tissue evidence="3">Leaf</tissue>
    </source>
</reference>
<evidence type="ECO:0000256" key="1">
    <source>
        <dbReference type="SAM" id="MobiDB-lite"/>
    </source>
</evidence>
<dbReference type="AlphaFoldDB" id="A0A392M306"/>
<accession>A0A392M306</accession>
<feature type="region of interest" description="Disordered" evidence="1">
    <location>
        <begin position="113"/>
        <end position="153"/>
    </location>
</feature>
<dbReference type="EMBL" id="LXQA010002640">
    <property type="protein sequence ID" value="MCH81690.1"/>
    <property type="molecule type" value="Genomic_DNA"/>
</dbReference>
<dbReference type="PANTHER" id="PTHR15503:SF42">
    <property type="entry name" value="ZINC FINGER, CCHC-TYPE, RETROTRANSPOSON GAG DOMAIN, ASPARTIC PEPTIDASE DOMAIN PROTEIN-RELATED"/>
    <property type="match status" value="1"/>
</dbReference>
<proteinExistence type="predicted"/>
<sequence>MIASQVEMNWVNFKQLFIAHYIPESYKFQMERELTELKQDNSSVSEYTMRFNEMVRHAAEGDDASTEAWKMKKYRYRLRADIAHDVSLQPVTTFGDLVQKAYHAEASLSEIKKEKGESFRKQKDPGKFNSQLKPRGSPNKGKHNHSPRSPRNCPDCGFPHGGECMKGKGLQSSPLTPHMTVVVATGGRVTSKRVCQNCPILVGTNTVYIGCAKKNLYVPTESTAEGRALTALLQNTHKIVQYLFAENKCFNILFTMNLETSLCPSDIPIVSEYLYVFSNDVISLPPKREMEFSIDLIPGSQPIFVAPYRMSPLELLELKTQLEELLHKHFIRPSMSPWGAPVLLVKKEDGTMRLCIDYRQLNKVTLKNKYLLPCIDDLLDQLEGATIFSKIDLRSQAEHAEHLRIVLEVLREKQLYAKFSK</sequence>
<feature type="domain" description="Retrotransposon gag" evidence="2">
    <location>
        <begin position="7"/>
        <end position="71"/>
    </location>
</feature>
<protein>
    <submittedName>
        <fullName evidence="3">Enzymatic polyprotein</fullName>
    </submittedName>
</protein>
<dbReference type="InterPro" id="IPR032567">
    <property type="entry name" value="RTL1-rel"/>
</dbReference>
<evidence type="ECO:0000313" key="4">
    <source>
        <dbReference type="Proteomes" id="UP000265520"/>
    </source>
</evidence>
<evidence type="ECO:0000259" key="2">
    <source>
        <dbReference type="Pfam" id="PF03732"/>
    </source>
</evidence>
<evidence type="ECO:0000313" key="3">
    <source>
        <dbReference type="EMBL" id="MCH81690.1"/>
    </source>
</evidence>
<dbReference type="Pfam" id="PF03732">
    <property type="entry name" value="Retrotrans_gag"/>
    <property type="match status" value="1"/>
</dbReference>
<organism evidence="3 4">
    <name type="scientific">Trifolium medium</name>
    <dbReference type="NCBI Taxonomy" id="97028"/>
    <lineage>
        <taxon>Eukaryota</taxon>
        <taxon>Viridiplantae</taxon>
        <taxon>Streptophyta</taxon>
        <taxon>Embryophyta</taxon>
        <taxon>Tracheophyta</taxon>
        <taxon>Spermatophyta</taxon>
        <taxon>Magnoliopsida</taxon>
        <taxon>eudicotyledons</taxon>
        <taxon>Gunneridae</taxon>
        <taxon>Pentapetalae</taxon>
        <taxon>rosids</taxon>
        <taxon>fabids</taxon>
        <taxon>Fabales</taxon>
        <taxon>Fabaceae</taxon>
        <taxon>Papilionoideae</taxon>
        <taxon>50 kb inversion clade</taxon>
        <taxon>NPAAA clade</taxon>
        <taxon>Hologalegina</taxon>
        <taxon>IRL clade</taxon>
        <taxon>Trifolieae</taxon>
        <taxon>Trifolium</taxon>
    </lineage>
</organism>
<comment type="caution">
    <text evidence="3">The sequence shown here is derived from an EMBL/GenBank/DDBJ whole genome shotgun (WGS) entry which is preliminary data.</text>
</comment>
<dbReference type="InterPro" id="IPR043502">
    <property type="entry name" value="DNA/RNA_pol_sf"/>
</dbReference>